<evidence type="ECO:0000256" key="1">
    <source>
        <dbReference type="ARBA" id="ARBA00004453"/>
    </source>
</evidence>
<dbReference type="InterPro" id="IPR027444">
    <property type="entry name" value="H-NS_C_dom"/>
</dbReference>
<feature type="region of interest" description="Disordered" evidence="5">
    <location>
        <begin position="111"/>
        <end position="162"/>
    </location>
</feature>
<dbReference type="InterPro" id="IPR037150">
    <property type="entry name" value="H-NS_C_dom_sf"/>
</dbReference>
<keyword evidence="8" id="KW-1185">Reference proteome</keyword>
<feature type="compositionally biased region" description="Low complexity" evidence="5">
    <location>
        <begin position="111"/>
        <end position="125"/>
    </location>
</feature>
<evidence type="ECO:0000256" key="5">
    <source>
        <dbReference type="SAM" id="MobiDB-lite"/>
    </source>
</evidence>
<keyword evidence="3" id="KW-0963">Cytoplasm</keyword>
<dbReference type="Pfam" id="PF00816">
    <property type="entry name" value="Histone_HNS"/>
    <property type="match status" value="2"/>
</dbReference>
<evidence type="ECO:0000313" key="7">
    <source>
        <dbReference type="EMBL" id="MEJ8814015.1"/>
    </source>
</evidence>
<gene>
    <name evidence="7" type="ORF">WKW77_23225</name>
</gene>
<sequence length="180" mass="19325">MAQTYLQVQKQIQTLQREAEKLRMREMSGVIDRIKVAIAEYGITAKQLGFSSASRSVAVKKNSGKAPSSGKAKYANGQGQAWGGMGPRPAWLRAELDAGKELEDFLVGKASAKAKPASSKTRPAATKPVSAKVSKGAQKRRAKKQYADPASGKRWAGMGPQPKWLKDLVASGKTLEELAV</sequence>
<proteinExistence type="inferred from homology"/>
<comment type="similarity">
    <text evidence="2">Belongs to the histone-like protein H-NS family.</text>
</comment>
<comment type="caution">
    <text evidence="7">The sequence shown here is derived from an EMBL/GenBank/DDBJ whole genome shotgun (WGS) entry which is preliminary data.</text>
</comment>
<dbReference type="SMART" id="SM00528">
    <property type="entry name" value="HNS"/>
    <property type="match status" value="2"/>
</dbReference>
<dbReference type="PANTHER" id="PTHR38097">
    <property type="match status" value="1"/>
</dbReference>
<dbReference type="Gene3D" id="4.10.430.10">
    <property type="entry name" value="Histone-like protein H-NS, C-terminal domain"/>
    <property type="match status" value="2"/>
</dbReference>
<feature type="domain" description="DNA-binding protein H-NS-like C-terminal" evidence="6">
    <location>
        <begin position="136"/>
        <end position="180"/>
    </location>
</feature>
<reference evidence="7 8" key="1">
    <citation type="submission" date="2024-03" db="EMBL/GenBank/DDBJ databases">
        <title>Novel species of the genus Variovorax.</title>
        <authorList>
            <person name="Liu Q."/>
            <person name="Xin Y.-H."/>
        </authorList>
    </citation>
    <scope>NUCLEOTIDE SEQUENCE [LARGE SCALE GENOMIC DNA]</scope>
    <source>
        <strain evidence="7 8">KACC 18899</strain>
    </source>
</reference>
<evidence type="ECO:0000256" key="4">
    <source>
        <dbReference type="ARBA" id="ARBA00023125"/>
    </source>
</evidence>
<evidence type="ECO:0000256" key="3">
    <source>
        <dbReference type="ARBA" id="ARBA00022490"/>
    </source>
</evidence>
<dbReference type="SUPFAM" id="SSF81273">
    <property type="entry name" value="H-NS histone-like proteins"/>
    <property type="match status" value="2"/>
</dbReference>
<comment type="subcellular location">
    <subcellularLocation>
        <location evidence="1">Cytoplasm</location>
        <location evidence="1">Nucleoid</location>
    </subcellularLocation>
</comment>
<protein>
    <submittedName>
        <fullName evidence="7">H-NS family nucleoid-associated regulatory protein</fullName>
    </submittedName>
</protein>
<feature type="domain" description="DNA-binding protein H-NS-like C-terminal" evidence="6">
    <location>
        <begin position="64"/>
        <end position="107"/>
    </location>
</feature>
<feature type="region of interest" description="Disordered" evidence="5">
    <location>
        <begin position="61"/>
        <end position="88"/>
    </location>
</feature>
<dbReference type="EMBL" id="JBBKZU010000011">
    <property type="protein sequence ID" value="MEJ8814015.1"/>
    <property type="molecule type" value="Genomic_DNA"/>
</dbReference>
<name>A0ABU8VKC6_9BURK</name>
<organism evidence="7 8">
    <name type="scientific">Variovorax ureilyticus</name>
    <dbReference type="NCBI Taxonomy" id="1836198"/>
    <lineage>
        <taxon>Bacteria</taxon>
        <taxon>Pseudomonadati</taxon>
        <taxon>Pseudomonadota</taxon>
        <taxon>Betaproteobacteria</taxon>
        <taxon>Burkholderiales</taxon>
        <taxon>Comamonadaceae</taxon>
        <taxon>Variovorax</taxon>
    </lineage>
</organism>
<dbReference type="RefSeq" id="WP_340359246.1">
    <property type="nucleotide sequence ID" value="NZ_JBBKZU010000011.1"/>
</dbReference>
<keyword evidence="4" id="KW-0238">DNA-binding</keyword>
<evidence type="ECO:0000256" key="2">
    <source>
        <dbReference type="ARBA" id="ARBA00010610"/>
    </source>
</evidence>
<dbReference type="PANTHER" id="PTHR38097:SF2">
    <property type="entry name" value="DNA-BINDING PROTEIN STPA"/>
    <property type="match status" value="1"/>
</dbReference>
<evidence type="ECO:0000313" key="8">
    <source>
        <dbReference type="Proteomes" id="UP001365846"/>
    </source>
</evidence>
<accession>A0ABU8VKC6</accession>
<dbReference type="Proteomes" id="UP001365846">
    <property type="component" value="Unassembled WGS sequence"/>
</dbReference>
<evidence type="ECO:0000259" key="6">
    <source>
        <dbReference type="SMART" id="SM00528"/>
    </source>
</evidence>